<gene>
    <name evidence="8" type="ORF">A2U01_0015836</name>
</gene>
<dbReference type="Pfam" id="PF04144">
    <property type="entry name" value="SCAMP"/>
    <property type="match status" value="1"/>
</dbReference>
<evidence type="ECO:0000256" key="4">
    <source>
        <dbReference type="ARBA" id="ARBA00022989"/>
    </source>
</evidence>
<feature type="transmembrane region" description="Helical" evidence="7">
    <location>
        <begin position="20"/>
        <end position="45"/>
    </location>
</feature>
<evidence type="ECO:0000256" key="7">
    <source>
        <dbReference type="RuleBase" id="RU363122"/>
    </source>
</evidence>
<dbReference type="AlphaFoldDB" id="A0A392N6R7"/>
<dbReference type="GO" id="GO:0030658">
    <property type="term" value="C:transport vesicle membrane"/>
    <property type="evidence" value="ECO:0007669"/>
    <property type="project" value="UniProtKB-SubCell"/>
</dbReference>
<dbReference type="GO" id="GO:0005886">
    <property type="term" value="C:plasma membrane"/>
    <property type="evidence" value="ECO:0007669"/>
    <property type="project" value="UniProtKB-SubCell"/>
</dbReference>
<dbReference type="Proteomes" id="UP000265520">
    <property type="component" value="Unassembled WGS sequence"/>
</dbReference>
<sequence length="100" mass="11301">MWYRPLYRATRTDSALKFGWFFICYSASFIFLAFHVLFCVLAAVAPPLVFKGKSLTGVLPALEILTYNPMLGQVYMYFRGSGKAAQMKREATMGAMMHAL</sequence>
<keyword evidence="6 7" id="KW-0968">Cytoplasmic vesicle</keyword>
<accession>A0A392N6R7</accession>
<protein>
    <recommendedName>
        <fullName evidence="7">Secretory carrier-associated membrane protein</fullName>
        <shortName evidence="7">Secretory carrier membrane protein</shortName>
    </recommendedName>
</protein>
<comment type="subcellular location">
    <subcellularLocation>
        <location evidence="7">Cell membrane</location>
        <topology evidence="7">Multi-pass membrane protein</topology>
    </subcellularLocation>
    <subcellularLocation>
        <location evidence="7">Cytoplasmic vesicle</location>
        <location evidence="7">Secretory vesicle membrane</location>
        <topology evidence="7">Multi-pass membrane protein</topology>
    </subcellularLocation>
</comment>
<feature type="transmembrane region" description="Helical" evidence="7">
    <location>
        <begin position="57"/>
        <end position="78"/>
    </location>
</feature>
<dbReference type="EMBL" id="LXQA010028372">
    <property type="protein sequence ID" value="MCH94869.1"/>
    <property type="molecule type" value="Genomic_DNA"/>
</dbReference>
<dbReference type="GO" id="GO:0032588">
    <property type="term" value="C:trans-Golgi network membrane"/>
    <property type="evidence" value="ECO:0007669"/>
    <property type="project" value="TreeGrafter"/>
</dbReference>
<keyword evidence="9" id="KW-1185">Reference proteome</keyword>
<reference evidence="8 9" key="1">
    <citation type="journal article" date="2018" name="Front. Plant Sci.">
        <title>Red Clover (Trifolium pratense) and Zigzag Clover (T. medium) - A Picture of Genomic Similarities and Differences.</title>
        <authorList>
            <person name="Dluhosova J."/>
            <person name="Istvanek J."/>
            <person name="Nedelnik J."/>
            <person name="Repkova J."/>
        </authorList>
    </citation>
    <scope>NUCLEOTIDE SEQUENCE [LARGE SCALE GENOMIC DNA]</scope>
    <source>
        <strain evidence="9">cv. 10/8</strain>
        <tissue evidence="8">Leaf</tissue>
    </source>
</reference>
<keyword evidence="7" id="KW-0813">Transport</keyword>
<comment type="similarity">
    <text evidence="2 7">Belongs to the SCAMP family.</text>
</comment>
<evidence type="ECO:0000313" key="8">
    <source>
        <dbReference type="EMBL" id="MCH94869.1"/>
    </source>
</evidence>
<keyword evidence="3 7" id="KW-0812">Transmembrane</keyword>
<name>A0A392N6R7_9FABA</name>
<proteinExistence type="inferred from homology"/>
<comment type="caution">
    <text evidence="7">Lacks conserved residue(s) required for the propagation of feature annotation.</text>
</comment>
<comment type="function">
    <text evidence="1 7">Probably involved in membrane trafficking.</text>
</comment>
<evidence type="ECO:0000256" key="2">
    <source>
        <dbReference type="ARBA" id="ARBA00010482"/>
    </source>
</evidence>
<keyword evidence="4 7" id="KW-1133">Transmembrane helix</keyword>
<evidence type="ECO:0000256" key="5">
    <source>
        <dbReference type="ARBA" id="ARBA00023136"/>
    </source>
</evidence>
<evidence type="ECO:0000256" key="6">
    <source>
        <dbReference type="ARBA" id="ARBA00023329"/>
    </source>
</evidence>
<dbReference type="GO" id="GO:0015031">
    <property type="term" value="P:protein transport"/>
    <property type="evidence" value="ECO:0007669"/>
    <property type="project" value="InterPro"/>
</dbReference>
<dbReference type="InterPro" id="IPR007273">
    <property type="entry name" value="SCAMP"/>
</dbReference>
<comment type="caution">
    <text evidence="8">The sequence shown here is derived from an EMBL/GenBank/DDBJ whole genome shotgun (WGS) entry which is preliminary data.</text>
</comment>
<keyword evidence="5 7" id="KW-0472">Membrane</keyword>
<dbReference type="GO" id="GO:0055038">
    <property type="term" value="C:recycling endosome membrane"/>
    <property type="evidence" value="ECO:0007669"/>
    <property type="project" value="TreeGrafter"/>
</dbReference>
<keyword evidence="7" id="KW-1003">Cell membrane</keyword>
<evidence type="ECO:0000313" key="9">
    <source>
        <dbReference type="Proteomes" id="UP000265520"/>
    </source>
</evidence>
<evidence type="ECO:0000256" key="3">
    <source>
        <dbReference type="ARBA" id="ARBA00022692"/>
    </source>
</evidence>
<evidence type="ECO:0000256" key="1">
    <source>
        <dbReference type="ARBA" id="ARBA00004003"/>
    </source>
</evidence>
<organism evidence="8 9">
    <name type="scientific">Trifolium medium</name>
    <dbReference type="NCBI Taxonomy" id="97028"/>
    <lineage>
        <taxon>Eukaryota</taxon>
        <taxon>Viridiplantae</taxon>
        <taxon>Streptophyta</taxon>
        <taxon>Embryophyta</taxon>
        <taxon>Tracheophyta</taxon>
        <taxon>Spermatophyta</taxon>
        <taxon>Magnoliopsida</taxon>
        <taxon>eudicotyledons</taxon>
        <taxon>Gunneridae</taxon>
        <taxon>Pentapetalae</taxon>
        <taxon>rosids</taxon>
        <taxon>fabids</taxon>
        <taxon>Fabales</taxon>
        <taxon>Fabaceae</taxon>
        <taxon>Papilionoideae</taxon>
        <taxon>50 kb inversion clade</taxon>
        <taxon>NPAAA clade</taxon>
        <taxon>Hologalegina</taxon>
        <taxon>IRL clade</taxon>
        <taxon>Trifolieae</taxon>
        <taxon>Trifolium</taxon>
    </lineage>
</organism>
<dbReference type="PANTHER" id="PTHR10687:SF89">
    <property type="entry name" value="SECRETORY CARRIER-ASSOCIATED MEMBRANE PROTEIN"/>
    <property type="match status" value="1"/>
</dbReference>
<dbReference type="PANTHER" id="PTHR10687">
    <property type="entry name" value="SECRETORY CARRIER-ASSOCIATED MEMBRANE PROTEIN SCAMP"/>
    <property type="match status" value="1"/>
</dbReference>